<sequence>MPFQGRKFRNEYKYYLHLHEYIALRHQMSQLLKMDDYSIDGEGYGIRSLYFDGAQDHSLYDKNNGVFKRDKYRIRIYNGSDGRITLERKSKYGDFVCKDGATLTREEYDSILSGESDFLQSKDSPLLKEFHTALIHRAFRPVVIVDYTREAYVYEFGNVRITFDKRLSAGIGTYDLFDDNLVLEEVLMDPVTIMEVKYDSFLPEFIRSVVQPAGFVRSAISKYVICRELNNKHFKE</sequence>
<dbReference type="CDD" id="cd07750">
    <property type="entry name" value="PolyPPase_VTC_like"/>
    <property type="match status" value="1"/>
</dbReference>
<name>A0A168Q0G0_9BACL</name>
<dbReference type="EMBL" id="LVJI01000007">
    <property type="protein sequence ID" value="OAB47253.1"/>
    <property type="molecule type" value="Genomic_DNA"/>
</dbReference>
<dbReference type="AlphaFoldDB" id="A0A168Q0G0"/>
<feature type="domain" description="VTC" evidence="1">
    <location>
        <begin position="8"/>
        <end position="227"/>
    </location>
</feature>
<dbReference type="RefSeq" id="WP_068647543.1">
    <property type="nucleotide sequence ID" value="NZ_CP043611.1"/>
</dbReference>
<dbReference type="InterPro" id="IPR018966">
    <property type="entry name" value="VTC_domain"/>
</dbReference>
<accession>A0A168Q0G0</accession>
<dbReference type="SUPFAM" id="SSF55154">
    <property type="entry name" value="CYTH-like phosphatases"/>
    <property type="match status" value="1"/>
</dbReference>
<reference evidence="2 3" key="1">
    <citation type="submission" date="2016-03" db="EMBL/GenBank/DDBJ databases">
        <title>Draft genome sequence of Paenibacillus antarcticus CECT 5836.</title>
        <authorList>
            <person name="Shin S.-K."/>
            <person name="Yi H."/>
        </authorList>
    </citation>
    <scope>NUCLEOTIDE SEQUENCE [LARGE SCALE GENOMIC DNA]</scope>
    <source>
        <strain evidence="2 3">CECT 5836</strain>
    </source>
</reference>
<dbReference type="InterPro" id="IPR042267">
    <property type="entry name" value="VTC_sf"/>
</dbReference>
<evidence type="ECO:0000259" key="1">
    <source>
        <dbReference type="Pfam" id="PF09359"/>
    </source>
</evidence>
<evidence type="ECO:0000313" key="2">
    <source>
        <dbReference type="EMBL" id="OAB47253.1"/>
    </source>
</evidence>
<organism evidence="2 3">
    <name type="scientific">Paenibacillus antarcticus</name>
    <dbReference type="NCBI Taxonomy" id="253703"/>
    <lineage>
        <taxon>Bacteria</taxon>
        <taxon>Bacillati</taxon>
        <taxon>Bacillota</taxon>
        <taxon>Bacilli</taxon>
        <taxon>Bacillales</taxon>
        <taxon>Paenibacillaceae</taxon>
        <taxon>Paenibacillus</taxon>
    </lineage>
</organism>
<evidence type="ECO:0000313" key="3">
    <source>
        <dbReference type="Proteomes" id="UP000077355"/>
    </source>
</evidence>
<dbReference type="Pfam" id="PF09359">
    <property type="entry name" value="VTC"/>
    <property type="match status" value="1"/>
</dbReference>
<dbReference type="InterPro" id="IPR033469">
    <property type="entry name" value="CYTH-like_dom_sf"/>
</dbReference>
<protein>
    <submittedName>
        <fullName evidence="2">Vacuolar transporter</fullName>
    </submittedName>
</protein>
<dbReference type="Gene3D" id="3.20.100.30">
    <property type="entry name" value="VTC, catalytic tunnel domain"/>
    <property type="match status" value="1"/>
</dbReference>
<dbReference type="GO" id="GO:0006799">
    <property type="term" value="P:polyphosphate biosynthetic process"/>
    <property type="evidence" value="ECO:0007669"/>
    <property type="project" value="UniProtKB-ARBA"/>
</dbReference>
<dbReference type="Proteomes" id="UP000077355">
    <property type="component" value="Unassembled WGS sequence"/>
</dbReference>
<comment type="caution">
    <text evidence="2">The sequence shown here is derived from an EMBL/GenBank/DDBJ whole genome shotgun (WGS) entry which is preliminary data.</text>
</comment>
<keyword evidence="3" id="KW-1185">Reference proteome</keyword>
<proteinExistence type="predicted"/>
<gene>
    <name evidence="2" type="ORF">PBAT_05970</name>
</gene>
<dbReference type="OrthoDB" id="9784042at2"/>